<sequence length="842" mass="94011">MDEEKPHHDNETQKDVGDRMEDNANDEDEVMSHFSFKQRLWEYLVRNVYSAVDELYCMCELESIPSRCEDAARVLQACRDDFIKLLELIQMQTKSSTQKSLAWEVKKGSNADKPTVAKALEHMAKVYPRAAHKASHHHHRRGSVSSTGSDSRPKPKAPIMSALLCRHISRPHRRPAASPTYQPKLSLPRKPKRSPSETKLLSEQRLDTVTANKHAIESARLSRIRLAAERMEHVTSRNASSRQKQEQLMWAKLDRADRLKAAHLRCIVSKAGSENTKVDEINFIQHMIYQDRKIELQQRLEHVASRRETVLDEIKKKASLKAESIRAAAAAKEASLTQKIDAIQRRHEGVQARRLSYQQAKKPRRARRSHPREKMAQHLLSLETRMARTMNKNAQRLRERLKAHTRHATSAPAPPHPPRLAAQLDALLQSVASAPPADVERPVRALARFLQATPHADVASHVVRQLQGLPLLVRTLTQAQRGGHTDAMAAVLRVLLQLGGGANAEALVAENLAVPLVDALRWVLTAADATAVLPWAFPAAALPLATPSSPKMDMVRQDLIRYMVNSGLLFRVVEKLGATPTPAEGDDAFRLLVACVHFLAALTTTCTKTLVLVVADLRLPLVKILKSTGLAGVVAALLNWFPLPLFHDCHDAPLGPGDVAFATLVLHVLNNIARLDLVWFQATLGSPLHQPTFLQLAASVLHKHRADRGLDELVLQLVALLGRYALCHPAHQETLRWGHVSVLERLATLPFAFFCDPRYKDVLLPTLIAICDGDDENRRILANDVSCLVLVVYLRKLKALQQAMEGNAWPSGTVQTQAWFHVAERLPVELWDQAIAFLEAAE</sequence>
<feature type="region of interest" description="Disordered" evidence="1">
    <location>
        <begin position="351"/>
        <end position="373"/>
    </location>
</feature>
<dbReference type="OrthoDB" id="71500at2759"/>
<comment type="caution">
    <text evidence="3">The sequence shown here is derived from an EMBL/GenBank/DDBJ whole genome shotgun (WGS) entry which is preliminary data.</text>
</comment>
<gene>
    <name evidence="3" type="ORF">ACHHYP_02587</name>
</gene>
<organism evidence="3 4">
    <name type="scientific">Achlya hypogyna</name>
    <name type="common">Oomycete</name>
    <name type="synonym">Protoachlya hypogyna</name>
    <dbReference type="NCBI Taxonomy" id="1202772"/>
    <lineage>
        <taxon>Eukaryota</taxon>
        <taxon>Sar</taxon>
        <taxon>Stramenopiles</taxon>
        <taxon>Oomycota</taxon>
        <taxon>Saprolegniomycetes</taxon>
        <taxon>Saprolegniales</taxon>
        <taxon>Achlyaceae</taxon>
        <taxon>Achlya</taxon>
    </lineage>
</organism>
<feature type="compositionally biased region" description="Basic and acidic residues" evidence="1">
    <location>
        <begin position="194"/>
        <end position="203"/>
    </location>
</feature>
<feature type="domain" description="S phase cyclin A-associated protein in the endoplasmic reticulum N-terminal" evidence="2">
    <location>
        <begin position="35"/>
        <end position="111"/>
    </location>
</feature>
<feature type="compositionally biased region" description="Basic residues" evidence="1">
    <location>
        <begin position="361"/>
        <end position="371"/>
    </location>
</feature>
<dbReference type="PANTHER" id="PTHR31434">
    <property type="entry name" value="S PHASE CYCLIN A-ASSOCIATED PROTEIN IN THE ENDOPLASMIC RETICULUM"/>
    <property type="match status" value="1"/>
</dbReference>
<keyword evidence="4" id="KW-1185">Reference proteome</keyword>
<dbReference type="Pfam" id="PF16501">
    <property type="entry name" value="SCAPER_N"/>
    <property type="match status" value="1"/>
</dbReference>
<proteinExistence type="predicted"/>
<dbReference type="PANTHER" id="PTHR31434:SF2">
    <property type="entry name" value="S PHASE CYCLIN A-ASSOCIATED PROTEIN IN THE ENDOPLASMIC RETICULUM"/>
    <property type="match status" value="1"/>
</dbReference>
<feature type="region of interest" description="Disordered" evidence="1">
    <location>
        <begin position="129"/>
        <end position="157"/>
    </location>
</feature>
<evidence type="ECO:0000313" key="4">
    <source>
        <dbReference type="Proteomes" id="UP000243579"/>
    </source>
</evidence>
<dbReference type="Proteomes" id="UP000243579">
    <property type="component" value="Unassembled WGS sequence"/>
</dbReference>
<feature type="region of interest" description="Disordered" evidence="1">
    <location>
        <begin position="170"/>
        <end position="203"/>
    </location>
</feature>
<evidence type="ECO:0000259" key="2">
    <source>
        <dbReference type="Pfam" id="PF16501"/>
    </source>
</evidence>
<name>A0A1V9Z5W5_ACHHY</name>
<dbReference type="AlphaFoldDB" id="A0A1V9Z5W5"/>
<protein>
    <submittedName>
        <fullName evidence="3">S phase cyclin A-associated protein in the endoplasmic reticulum</fullName>
    </submittedName>
</protein>
<feature type="compositionally biased region" description="Basic residues" evidence="1">
    <location>
        <begin position="130"/>
        <end position="142"/>
    </location>
</feature>
<reference evidence="3 4" key="1">
    <citation type="journal article" date="2014" name="Genome Biol. Evol.">
        <title>The secreted proteins of Achlya hypogyna and Thraustotheca clavata identify the ancestral oomycete secretome and reveal gene acquisitions by horizontal gene transfer.</title>
        <authorList>
            <person name="Misner I."/>
            <person name="Blouin N."/>
            <person name="Leonard G."/>
            <person name="Richards T.A."/>
            <person name="Lane C.E."/>
        </authorList>
    </citation>
    <scope>NUCLEOTIDE SEQUENCE [LARGE SCALE GENOMIC DNA]</scope>
    <source>
        <strain evidence="3 4">ATCC 48635</strain>
    </source>
</reference>
<dbReference type="EMBL" id="JNBR01000411">
    <property type="protein sequence ID" value="OQR93385.1"/>
    <property type="molecule type" value="Genomic_DNA"/>
</dbReference>
<evidence type="ECO:0000313" key="3">
    <source>
        <dbReference type="EMBL" id="OQR93385.1"/>
    </source>
</evidence>
<evidence type="ECO:0000256" key="1">
    <source>
        <dbReference type="SAM" id="MobiDB-lite"/>
    </source>
</evidence>
<dbReference type="InterPro" id="IPR032446">
    <property type="entry name" value="SCAPER_N"/>
</dbReference>
<feature type="region of interest" description="Disordered" evidence="1">
    <location>
        <begin position="1"/>
        <end position="21"/>
    </location>
</feature>
<accession>A0A1V9Z5W5</accession>